<gene>
    <name evidence="6" type="ORF">HPU229334_06660</name>
    <name evidence="5" type="ORF">HPU229336_01880</name>
</gene>
<dbReference type="NCBIfam" id="NF033788">
    <property type="entry name" value="HTH_metalloreg"/>
    <property type="match status" value="1"/>
</dbReference>
<evidence type="ECO:0000256" key="2">
    <source>
        <dbReference type="ARBA" id="ARBA00023125"/>
    </source>
</evidence>
<evidence type="ECO:0000313" key="6">
    <source>
        <dbReference type="EMBL" id="KPH55733.1"/>
    </source>
</evidence>
<dbReference type="InterPro" id="IPR011991">
    <property type="entry name" value="ArsR-like_HTH"/>
</dbReference>
<organism evidence="6 8">
    <name type="scientific">Helicobacter pullorum</name>
    <dbReference type="NCBI Taxonomy" id="35818"/>
    <lineage>
        <taxon>Bacteria</taxon>
        <taxon>Pseudomonadati</taxon>
        <taxon>Campylobacterota</taxon>
        <taxon>Epsilonproteobacteria</taxon>
        <taxon>Campylobacterales</taxon>
        <taxon>Helicobacteraceae</taxon>
        <taxon>Helicobacter</taxon>
    </lineage>
</organism>
<dbReference type="InterPro" id="IPR001845">
    <property type="entry name" value="HTH_ArsR_DNA-bd_dom"/>
</dbReference>
<dbReference type="RefSeq" id="WP_005021780.1">
    <property type="nucleotide sequence ID" value="NZ_CABKNZ010000043.1"/>
</dbReference>
<dbReference type="PATRIC" id="fig|35818.10.peg.399"/>
<protein>
    <submittedName>
        <fullName evidence="6">ArsR family transcriptional regulator</fullName>
    </submittedName>
</protein>
<dbReference type="InterPro" id="IPR036388">
    <property type="entry name" value="WH-like_DNA-bd_sf"/>
</dbReference>
<evidence type="ECO:0000313" key="8">
    <source>
        <dbReference type="Proteomes" id="UP000037997"/>
    </source>
</evidence>
<evidence type="ECO:0000313" key="5">
    <source>
        <dbReference type="EMBL" id="KPH50669.1"/>
    </source>
</evidence>
<dbReference type="GO" id="GO:0003700">
    <property type="term" value="F:DNA-binding transcription factor activity"/>
    <property type="evidence" value="ECO:0007669"/>
    <property type="project" value="InterPro"/>
</dbReference>
<dbReference type="EMBL" id="JNOC01000034">
    <property type="protein sequence ID" value="KPH55733.1"/>
    <property type="molecule type" value="Genomic_DNA"/>
</dbReference>
<dbReference type="Proteomes" id="UP000037997">
    <property type="component" value="Unassembled WGS sequence"/>
</dbReference>
<dbReference type="SUPFAM" id="SSF46785">
    <property type="entry name" value="Winged helix' DNA-binding domain"/>
    <property type="match status" value="1"/>
</dbReference>
<dbReference type="Pfam" id="PF01022">
    <property type="entry name" value="HTH_5"/>
    <property type="match status" value="1"/>
</dbReference>
<name>A0A0N1E8U0_9HELI</name>
<evidence type="ECO:0000259" key="4">
    <source>
        <dbReference type="PROSITE" id="PS50987"/>
    </source>
</evidence>
<sequence>MAEFDEKRSKTLEEILKKLPKEELLYELAELFKIFGDSSRIRILSLLQKERLCVSEISTLLNLSQSAISHQLRILRQARLVRYKKIGKEVFYELDDDHIEKIFEQGLEHIQEM</sequence>
<keyword evidence="3" id="KW-0804">Transcription</keyword>
<dbReference type="EMBL" id="JNUR01000015">
    <property type="protein sequence ID" value="KPH50669.1"/>
    <property type="molecule type" value="Genomic_DNA"/>
</dbReference>
<keyword evidence="2" id="KW-0238">DNA-binding</keyword>
<keyword evidence="1" id="KW-0805">Transcription regulation</keyword>
<dbReference type="SMART" id="SM00418">
    <property type="entry name" value="HTH_ARSR"/>
    <property type="match status" value="1"/>
</dbReference>
<dbReference type="Gene3D" id="1.10.10.10">
    <property type="entry name" value="Winged helix-like DNA-binding domain superfamily/Winged helix DNA-binding domain"/>
    <property type="match status" value="1"/>
</dbReference>
<proteinExistence type="predicted"/>
<accession>A0A0N1E8U0</accession>
<dbReference type="STRING" id="35818.HPU229336_01880"/>
<feature type="domain" description="HTH arsR-type" evidence="4">
    <location>
        <begin position="20"/>
        <end position="113"/>
    </location>
</feature>
<dbReference type="PRINTS" id="PR00778">
    <property type="entry name" value="HTHARSR"/>
</dbReference>
<dbReference type="InterPro" id="IPR036390">
    <property type="entry name" value="WH_DNA-bd_sf"/>
</dbReference>
<dbReference type="PANTHER" id="PTHR43132">
    <property type="entry name" value="ARSENICAL RESISTANCE OPERON REPRESSOR ARSR-RELATED"/>
    <property type="match status" value="1"/>
</dbReference>
<evidence type="ECO:0000313" key="7">
    <source>
        <dbReference type="Proteomes" id="UP000037800"/>
    </source>
</evidence>
<dbReference type="CDD" id="cd00090">
    <property type="entry name" value="HTH_ARSR"/>
    <property type="match status" value="1"/>
</dbReference>
<reference evidence="7 8" key="1">
    <citation type="submission" date="2014-06" db="EMBL/GenBank/DDBJ databases">
        <title>Helicobacter pullorum isolates in fresh chicken meat - phenotypic and genotypic features.</title>
        <authorList>
            <person name="Borges V."/>
            <person name="Santos A."/>
            <person name="Correia C.B."/>
            <person name="Saraiva M."/>
            <person name="Menard A."/>
            <person name="Vieira L."/>
            <person name="Sampaio D.A."/>
            <person name="Gomes J.P."/>
            <person name="Oleastro M."/>
        </authorList>
    </citation>
    <scope>NUCLEOTIDE SEQUENCE [LARGE SCALE GENOMIC DNA]</scope>
    <source>
        <strain evidence="6 8">229334/12</strain>
        <strain evidence="5 7">229336/12</strain>
    </source>
</reference>
<comment type="caution">
    <text evidence="6">The sequence shown here is derived from an EMBL/GenBank/DDBJ whole genome shotgun (WGS) entry which is preliminary data.</text>
</comment>
<dbReference type="PANTHER" id="PTHR43132:SF6">
    <property type="entry name" value="HTH-TYPE TRANSCRIPTIONAL REPRESSOR CZRA"/>
    <property type="match status" value="1"/>
</dbReference>
<dbReference type="InterPro" id="IPR051011">
    <property type="entry name" value="Metal_resp_trans_reg"/>
</dbReference>
<dbReference type="PROSITE" id="PS50987">
    <property type="entry name" value="HTH_ARSR_2"/>
    <property type="match status" value="1"/>
</dbReference>
<dbReference type="AlphaFoldDB" id="A0A0N1E8U0"/>
<evidence type="ECO:0000256" key="1">
    <source>
        <dbReference type="ARBA" id="ARBA00023015"/>
    </source>
</evidence>
<dbReference type="GO" id="GO:0003677">
    <property type="term" value="F:DNA binding"/>
    <property type="evidence" value="ECO:0007669"/>
    <property type="project" value="UniProtKB-KW"/>
</dbReference>
<dbReference type="Proteomes" id="UP000037800">
    <property type="component" value="Unassembled WGS sequence"/>
</dbReference>
<evidence type="ECO:0000256" key="3">
    <source>
        <dbReference type="ARBA" id="ARBA00023163"/>
    </source>
</evidence>